<dbReference type="PROSITE" id="PS01052">
    <property type="entry name" value="CALPONIN_1"/>
    <property type="match status" value="1"/>
</dbReference>
<dbReference type="SUPFAM" id="SSF47576">
    <property type="entry name" value="Calponin-homology domain, CH-domain"/>
    <property type="match status" value="1"/>
</dbReference>
<keyword evidence="4" id="KW-1185">Reference proteome</keyword>
<feature type="domain" description="Calponin-homology (CH)" evidence="3">
    <location>
        <begin position="24"/>
        <end position="138"/>
    </location>
</feature>
<dbReference type="Gene3D" id="1.10.418.10">
    <property type="entry name" value="Calponin-like domain"/>
    <property type="match status" value="1"/>
</dbReference>
<dbReference type="KEGG" id="lak:106181245"/>
<protein>
    <recommendedName>
        <fullName evidence="2">Transgelin</fullName>
    </recommendedName>
</protein>
<dbReference type="GO" id="GO:0015629">
    <property type="term" value="C:actin cytoskeleton"/>
    <property type="evidence" value="ECO:0007669"/>
    <property type="project" value="TreeGrafter"/>
</dbReference>
<dbReference type="Proteomes" id="UP000085678">
    <property type="component" value="Unplaced"/>
</dbReference>
<dbReference type="InterPro" id="IPR000557">
    <property type="entry name" value="Calponin_repeat"/>
</dbReference>
<evidence type="ECO:0000256" key="1">
    <source>
        <dbReference type="ARBA" id="ARBA00009631"/>
    </source>
</evidence>
<dbReference type="OrthoDB" id="21595at2759"/>
<dbReference type="GO" id="GO:0051015">
    <property type="term" value="F:actin filament binding"/>
    <property type="evidence" value="ECO:0007669"/>
    <property type="project" value="TreeGrafter"/>
</dbReference>
<dbReference type="SMART" id="SM00033">
    <property type="entry name" value="CH"/>
    <property type="match status" value="1"/>
</dbReference>
<dbReference type="PRINTS" id="PR00888">
    <property type="entry name" value="SM22CALPONIN"/>
</dbReference>
<dbReference type="InterPro" id="IPR050606">
    <property type="entry name" value="Calponin-like"/>
</dbReference>
<reference evidence="5" key="1">
    <citation type="submission" date="2025-08" db="UniProtKB">
        <authorList>
            <consortium name="RefSeq"/>
        </authorList>
    </citation>
    <scope>IDENTIFICATION</scope>
    <source>
        <tissue evidence="5">Gonads</tissue>
    </source>
</reference>
<dbReference type="PROSITE" id="PS51122">
    <property type="entry name" value="CALPONIN_2"/>
    <property type="match status" value="1"/>
</dbReference>
<sequence length="196" mass="21660">MASRPRGYGLTAELSNKMNSKYDDHMELEARHWIEDVIGEPIGSGDRNTPLGMKGFHEALKDGRILCRLINVLQPNSVKKINDSKMAFKMMENIGNFLEACERYGVNKVDLFQTVDLYESQNMASVVNGIHALGRMAQKKGFHGPVLGPKEASSNVREFTEEQMKAGQGVIGLQMGTNKGASQAGMSFGKTRHIID</sequence>
<dbReference type="GO" id="GO:0007015">
    <property type="term" value="P:actin filament organization"/>
    <property type="evidence" value="ECO:0007669"/>
    <property type="project" value="TreeGrafter"/>
</dbReference>
<dbReference type="InterPro" id="IPR003096">
    <property type="entry name" value="SM22_calponin"/>
</dbReference>
<dbReference type="InterPro" id="IPR036872">
    <property type="entry name" value="CH_dom_sf"/>
</dbReference>
<evidence type="ECO:0000313" key="4">
    <source>
        <dbReference type="Proteomes" id="UP000085678"/>
    </source>
</evidence>
<gene>
    <name evidence="5" type="primary">LOC106181245</name>
</gene>
<proteinExistence type="inferred from homology"/>
<dbReference type="Pfam" id="PF00402">
    <property type="entry name" value="Calponin"/>
    <property type="match status" value="1"/>
</dbReference>
<dbReference type="Pfam" id="PF00307">
    <property type="entry name" value="CH"/>
    <property type="match status" value="1"/>
</dbReference>
<evidence type="ECO:0000259" key="3">
    <source>
        <dbReference type="PROSITE" id="PS50021"/>
    </source>
</evidence>
<dbReference type="GeneID" id="106181245"/>
<dbReference type="PROSITE" id="PS50021">
    <property type="entry name" value="CH"/>
    <property type="match status" value="1"/>
</dbReference>
<comment type="similarity">
    <text evidence="1 2">Belongs to the calponin family.</text>
</comment>
<dbReference type="CDD" id="cd21207">
    <property type="entry name" value="CH_dMP20-like"/>
    <property type="match status" value="1"/>
</dbReference>
<dbReference type="PANTHER" id="PTHR47385">
    <property type="entry name" value="CALPONIN"/>
    <property type="match status" value="1"/>
</dbReference>
<evidence type="ECO:0000256" key="2">
    <source>
        <dbReference type="RuleBase" id="RU361224"/>
    </source>
</evidence>
<evidence type="ECO:0000313" key="5">
    <source>
        <dbReference type="RefSeq" id="XP_013421024.1"/>
    </source>
</evidence>
<dbReference type="PANTHER" id="PTHR47385:SF14">
    <property type="entry name" value="TRANSGELIN"/>
    <property type="match status" value="1"/>
</dbReference>
<organism evidence="4 5">
    <name type="scientific">Lingula anatina</name>
    <name type="common">Brachiopod</name>
    <name type="synonym">Lingula unguis</name>
    <dbReference type="NCBI Taxonomy" id="7574"/>
    <lineage>
        <taxon>Eukaryota</taxon>
        <taxon>Metazoa</taxon>
        <taxon>Spiralia</taxon>
        <taxon>Lophotrochozoa</taxon>
        <taxon>Brachiopoda</taxon>
        <taxon>Linguliformea</taxon>
        <taxon>Lingulata</taxon>
        <taxon>Lingulida</taxon>
        <taxon>Linguloidea</taxon>
        <taxon>Lingulidae</taxon>
        <taxon>Lingula</taxon>
    </lineage>
</organism>
<accession>A0A1S3KEZ2</accession>
<dbReference type="AlphaFoldDB" id="A0A1S3KEZ2"/>
<dbReference type="InterPro" id="IPR001715">
    <property type="entry name" value="CH_dom"/>
</dbReference>
<dbReference type="RefSeq" id="XP_013421024.1">
    <property type="nucleotide sequence ID" value="XM_013565570.1"/>
</dbReference>
<name>A0A1S3KEZ2_LINAN</name>